<gene>
    <name evidence="1" type="ORF">S06H3_54493</name>
</gene>
<reference evidence="1" key="1">
    <citation type="journal article" date="2014" name="Front. Microbiol.">
        <title>High frequency of phylogenetically diverse reductive dehalogenase-homologous genes in deep subseafloor sedimentary metagenomes.</title>
        <authorList>
            <person name="Kawai M."/>
            <person name="Futagami T."/>
            <person name="Toyoda A."/>
            <person name="Takaki Y."/>
            <person name="Nishi S."/>
            <person name="Hori S."/>
            <person name="Arai W."/>
            <person name="Tsubouchi T."/>
            <person name="Morono Y."/>
            <person name="Uchiyama I."/>
            <person name="Ito T."/>
            <person name="Fujiyama A."/>
            <person name="Inagaki F."/>
            <person name="Takami H."/>
        </authorList>
    </citation>
    <scope>NUCLEOTIDE SEQUENCE</scope>
    <source>
        <strain evidence="1">Expedition CK06-06</strain>
    </source>
</reference>
<proteinExistence type="predicted"/>
<name>X1R6Q7_9ZZZZ</name>
<accession>X1R6Q7</accession>
<organism evidence="1">
    <name type="scientific">marine sediment metagenome</name>
    <dbReference type="NCBI Taxonomy" id="412755"/>
    <lineage>
        <taxon>unclassified sequences</taxon>
        <taxon>metagenomes</taxon>
        <taxon>ecological metagenomes</taxon>
    </lineage>
</organism>
<dbReference type="EMBL" id="BARV01034860">
    <property type="protein sequence ID" value="GAI51299.1"/>
    <property type="molecule type" value="Genomic_DNA"/>
</dbReference>
<protein>
    <submittedName>
        <fullName evidence="1">Uncharacterized protein</fullName>
    </submittedName>
</protein>
<dbReference type="AlphaFoldDB" id="X1R6Q7"/>
<sequence>ARIPGSLPIVGDIGEIWPLLATMVADALDVRLDFMSYKQSLPAGEKVREWIVKNVKPAQRDRVFAAAREPTPTQTRGFSIES</sequence>
<comment type="caution">
    <text evidence="1">The sequence shown here is derived from an EMBL/GenBank/DDBJ whole genome shotgun (WGS) entry which is preliminary data.</text>
</comment>
<evidence type="ECO:0000313" key="1">
    <source>
        <dbReference type="EMBL" id="GAI51299.1"/>
    </source>
</evidence>
<feature type="non-terminal residue" evidence="1">
    <location>
        <position position="1"/>
    </location>
</feature>